<dbReference type="EMBL" id="JBHSAT010000004">
    <property type="protein sequence ID" value="MFC3877183.1"/>
    <property type="molecule type" value="Genomic_DNA"/>
</dbReference>
<evidence type="ECO:0000313" key="2">
    <source>
        <dbReference type="EMBL" id="MFC3877183.1"/>
    </source>
</evidence>
<evidence type="ECO:0000313" key="3">
    <source>
        <dbReference type="Proteomes" id="UP001595812"/>
    </source>
</evidence>
<dbReference type="Proteomes" id="UP001595812">
    <property type="component" value="Unassembled WGS sequence"/>
</dbReference>
<keyword evidence="3" id="KW-1185">Reference proteome</keyword>
<proteinExistence type="predicted"/>
<gene>
    <name evidence="2" type="ORF">ACFOSX_08070</name>
</gene>
<feature type="transmembrane region" description="Helical" evidence="1">
    <location>
        <begin position="21"/>
        <end position="42"/>
    </location>
</feature>
<organism evidence="2 3">
    <name type="scientific">Winogradskyella maritima</name>
    <dbReference type="NCBI Taxonomy" id="1517766"/>
    <lineage>
        <taxon>Bacteria</taxon>
        <taxon>Pseudomonadati</taxon>
        <taxon>Bacteroidota</taxon>
        <taxon>Flavobacteriia</taxon>
        <taxon>Flavobacteriales</taxon>
        <taxon>Flavobacteriaceae</taxon>
        <taxon>Winogradskyella</taxon>
    </lineage>
</organism>
<protein>
    <submittedName>
        <fullName evidence="2">DUF6090 family protein</fullName>
    </submittedName>
</protein>
<reference evidence="3" key="1">
    <citation type="journal article" date="2019" name="Int. J. Syst. Evol. Microbiol.">
        <title>The Global Catalogue of Microorganisms (GCM) 10K type strain sequencing project: providing services to taxonomists for standard genome sequencing and annotation.</title>
        <authorList>
            <consortium name="The Broad Institute Genomics Platform"/>
            <consortium name="The Broad Institute Genome Sequencing Center for Infectious Disease"/>
            <person name="Wu L."/>
            <person name="Ma J."/>
        </authorList>
    </citation>
    <scope>NUCLEOTIDE SEQUENCE [LARGE SCALE GENOMIC DNA]</scope>
    <source>
        <strain evidence="3">CECT 8979</strain>
    </source>
</reference>
<dbReference type="RefSeq" id="WP_386098985.1">
    <property type="nucleotide sequence ID" value="NZ_JBHSAT010000004.1"/>
</dbReference>
<sequence length="248" mass="28701">MLKFFRKIRYNLMSENKTGRYFKYAIGEIILVVIGILIAIQLNEWRNNALNTKQKQNVLTSLKAEFMSNKSQLDTVLFYQNKIQDAYPIVMDLIKKDTADVDDSTYVKPYLNLGYAWTFDPINGALRSAISSGEIHLIKNEHLIELLFSWEDVVKDSGEEGDRAIYHKDASYEFRQKYIRTHDALVGIVPGLIPSNYPSDYKSLFKDPLFEDYASLCYLDSRGYTNELGVIKKNNLEILKLIEEELNN</sequence>
<keyword evidence="1" id="KW-0472">Membrane</keyword>
<keyword evidence="1" id="KW-1133">Transmembrane helix</keyword>
<keyword evidence="1" id="KW-0812">Transmembrane</keyword>
<comment type="caution">
    <text evidence="2">The sequence shown here is derived from an EMBL/GenBank/DDBJ whole genome shotgun (WGS) entry which is preliminary data.</text>
</comment>
<dbReference type="InterPro" id="IPR045749">
    <property type="entry name" value="DUF6090"/>
</dbReference>
<name>A0ABV8AGH8_9FLAO</name>
<dbReference type="Pfam" id="PF19578">
    <property type="entry name" value="DUF6090"/>
    <property type="match status" value="1"/>
</dbReference>
<accession>A0ABV8AGH8</accession>
<evidence type="ECO:0000256" key="1">
    <source>
        <dbReference type="SAM" id="Phobius"/>
    </source>
</evidence>